<evidence type="ECO:0000256" key="6">
    <source>
        <dbReference type="SAM" id="Phobius"/>
    </source>
</evidence>
<reference evidence="8" key="1">
    <citation type="submission" date="2022-03" db="EMBL/GenBank/DDBJ databases">
        <title>Genomic Encyclopedia of Type Strains, Phase III (KMG-III): the genomes of soil and plant-associated and newly described type strains.</title>
        <authorList>
            <person name="Whitman W."/>
        </authorList>
    </citation>
    <scope>NUCLEOTIDE SEQUENCE</scope>
    <source>
        <strain evidence="8">ANL 6-2</strain>
    </source>
</reference>
<feature type="transmembrane region" description="Helical" evidence="6">
    <location>
        <begin position="183"/>
        <end position="202"/>
    </location>
</feature>
<accession>A0AAE3G0D0</accession>
<evidence type="ECO:0000256" key="3">
    <source>
        <dbReference type="ARBA" id="ARBA00022692"/>
    </source>
</evidence>
<feature type="transmembrane region" description="Helical" evidence="6">
    <location>
        <begin position="97"/>
        <end position="115"/>
    </location>
</feature>
<proteinExistence type="predicted"/>
<evidence type="ECO:0000256" key="5">
    <source>
        <dbReference type="ARBA" id="ARBA00023136"/>
    </source>
</evidence>
<comment type="subcellular location">
    <subcellularLocation>
        <location evidence="1">Cell membrane</location>
        <topology evidence="1">Multi-pass membrane protein</topology>
    </subcellularLocation>
</comment>
<feature type="transmembrane region" description="Helical" evidence="6">
    <location>
        <begin position="36"/>
        <end position="56"/>
    </location>
</feature>
<dbReference type="PANTHER" id="PTHR32322">
    <property type="entry name" value="INNER MEMBRANE TRANSPORTER"/>
    <property type="match status" value="1"/>
</dbReference>
<evidence type="ECO:0000259" key="7">
    <source>
        <dbReference type="Pfam" id="PF00892"/>
    </source>
</evidence>
<dbReference type="Pfam" id="PF00892">
    <property type="entry name" value="EamA"/>
    <property type="match status" value="2"/>
</dbReference>
<keyword evidence="3 6" id="KW-0812">Transmembrane</keyword>
<keyword evidence="2" id="KW-1003">Cell membrane</keyword>
<evidence type="ECO:0000256" key="2">
    <source>
        <dbReference type="ARBA" id="ARBA00022475"/>
    </source>
</evidence>
<evidence type="ECO:0000256" key="1">
    <source>
        <dbReference type="ARBA" id="ARBA00004651"/>
    </source>
</evidence>
<name>A0AAE3G0D0_9GAMM</name>
<dbReference type="EMBL" id="JALJXV010000001">
    <property type="protein sequence ID" value="MCP1672999.1"/>
    <property type="molecule type" value="Genomic_DNA"/>
</dbReference>
<dbReference type="InterPro" id="IPR000620">
    <property type="entry name" value="EamA_dom"/>
</dbReference>
<keyword evidence="4 6" id="KW-1133">Transmembrane helix</keyword>
<keyword evidence="5 6" id="KW-0472">Membrane</keyword>
<keyword evidence="9" id="KW-1185">Reference proteome</keyword>
<feature type="transmembrane region" description="Helical" evidence="6">
    <location>
        <begin position="122"/>
        <end position="143"/>
    </location>
</feature>
<feature type="transmembrane region" description="Helical" evidence="6">
    <location>
        <begin position="68"/>
        <end position="91"/>
    </location>
</feature>
<feature type="transmembrane region" description="Helical" evidence="6">
    <location>
        <begin position="269"/>
        <end position="288"/>
    </location>
</feature>
<feature type="transmembrane region" description="Helical" evidence="6">
    <location>
        <begin position="214"/>
        <end position="233"/>
    </location>
</feature>
<evidence type="ECO:0000313" key="8">
    <source>
        <dbReference type="EMBL" id="MCP1672999.1"/>
    </source>
</evidence>
<dbReference type="SUPFAM" id="SSF103481">
    <property type="entry name" value="Multidrug resistance efflux transporter EmrE"/>
    <property type="match status" value="2"/>
</dbReference>
<evidence type="ECO:0000256" key="4">
    <source>
        <dbReference type="ARBA" id="ARBA00022989"/>
    </source>
</evidence>
<feature type="transmembrane region" description="Helical" evidence="6">
    <location>
        <begin position="240"/>
        <end position="263"/>
    </location>
</feature>
<evidence type="ECO:0000313" key="9">
    <source>
        <dbReference type="Proteomes" id="UP001205843"/>
    </source>
</evidence>
<dbReference type="InterPro" id="IPR037185">
    <property type="entry name" value="EmrE-like"/>
</dbReference>
<dbReference type="InterPro" id="IPR050638">
    <property type="entry name" value="AA-Vitamin_Transporters"/>
</dbReference>
<dbReference type="GO" id="GO:0005886">
    <property type="term" value="C:plasma membrane"/>
    <property type="evidence" value="ECO:0007669"/>
    <property type="project" value="UniProtKB-SubCell"/>
</dbReference>
<dbReference type="PANTHER" id="PTHR32322:SF18">
    <property type="entry name" value="S-ADENOSYLMETHIONINE_S-ADENOSYLHOMOCYSTEINE TRANSPORTER"/>
    <property type="match status" value="1"/>
</dbReference>
<comment type="caution">
    <text evidence="8">The sequence shown here is derived from an EMBL/GenBank/DDBJ whole genome shotgun (WGS) entry which is preliminary data.</text>
</comment>
<feature type="transmembrane region" description="Helical" evidence="6">
    <location>
        <begin position="7"/>
        <end position="24"/>
    </location>
</feature>
<feature type="domain" description="EamA" evidence="7">
    <location>
        <begin position="6"/>
        <end position="138"/>
    </location>
</feature>
<sequence>MTTPRAALLFAVVVVLWGINWPIMKVALEMVSPLTFVSLRLLSGLLSVMVIAYLLGDLRLPHRRDWPMVIVVGVLQMAGYLALVSMALQTVPAGRSAILGYTMSVWVAPMSVLILGETLGYLRALGVAAGLLGVLVMLSPWGFDWSTPGMVAGHLMLLLGALGWALAIVMVRARGQKGSPLALAPWQFLAGLICIVPLTLWFEGWQPVPWQHAGFIAILIYNGPITAGFGFWAMLTVTRYLPAVTTSVGALGVPAVGLVAASLSLGETITLNSLAGLGLIVLGVYLVATAGLREHRRRFSSPSD</sequence>
<feature type="transmembrane region" description="Helical" evidence="6">
    <location>
        <begin position="149"/>
        <end position="171"/>
    </location>
</feature>
<dbReference type="Proteomes" id="UP001205843">
    <property type="component" value="Unassembled WGS sequence"/>
</dbReference>
<feature type="domain" description="EamA" evidence="7">
    <location>
        <begin position="153"/>
        <end position="288"/>
    </location>
</feature>
<dbReference type="RefSeq" id="WP_253472621.1">
    <property type="nucleotide sequence ID" value="NZ_JALJXV010000001.1"/>
</dbReference>
<gene>
    <name evidence="8" type="ORF">J2T57_000091</name>
</gene>
<protein>
    <submittedName>
        <fullName evidence="8">Drug/metabolite transporter (DMT)-like permease</fullName>
    </submittedName>
</protein>
<organism evidence="8 9">
    <name type="scientific">Natronocella acetinitrilica</name>
    <dbReference type="NCBI Taxonomy" id="414046"/>
    <lineage>
        <taxon>Bacteria</taxon>
        <taxon>Pseudomonadati</taxon>
        <taxon>Pseudomonadota</taxon>
        <taxon>Gammaproteobacteria</taxon>
        <taxon>Chromatiales</taxon>
        <taxon>Ectothiorhodospiraceae</taxon>
        <taxon>Natronocella</taxon>
    </lineage>
</organism>
<dbReference type="AlphaFoldDB" id="A0AAE3G0D0"/>